<dbReference type="InterPro" id="IPR007915">
    <property type="entry name" value="TMEM258/Ost5"/>
</dbReference>
<reference evidence="8" key="1">
    <citation type="submission" date="2017-02" db="UniProtKB">
        <authorList>
            <consortium name="WormBaseParasite"/>
        </authorList>
    </citation>
    <scope>IDENTIFICATION</scope>
</reference>
<dbReference type="WBParaSite" id="ALUE_0002346701-mRNA-1">
    <property type="protein sequence ID" value="ALUE_0002346701-mRNA-1"/>
    <property type="gene ID" value="ALUE_0002346701"/>
</dbReference>
<comment type="function">
    <text evidence="6">Subunit of the oligosaccharyl transferase (OST) complex that catalyzes the initial transfer of a defined glycan (Glc(3)Man(9)GlcNAc(2) in eukaryotes) from the lipid carrier dolichol-pyrophosphate to an asparagine residue within an Asn-X-Ser/Thr consensus motif in nascent polypeptide chains, the first step in protein N-glycosylation. N-glycosylation occurs cotranslationally and the complex associates with the Sec61 complex at the channel-forming translocon complex that mediates protein translocation across the endoplasmic reticulum (ER). All subunits are required for a maximal enzyme activity.</text>
</comment>
<comment type="subcellular location">
    <subcellularLocation>
        <location evidence="1 6">Membrane</location>
        <topology evidence="1 6">Multi-pass membrane protein</topology>
    </subcellularLocation>
</comment>
<dbReference type="AlphaFoldDB" id="A0A0M3IXI9"/>
<evidence type="ECO:0000313" key="8">
    <source>
        <dbReference type="WBParaSite" id="ALUE_0002346701-mRNA-1"/>
    </source>
</evidence>
<feature type="transmembrane region" description="Helical" evidence="6">
    <location>
        <begin position="20"/>
        <end position="41"/>
    </location>
</feature>
<keyword evidence="7" id="KW-1185">Reference proteome</keyword>
<comment type="similarity">
    <text evidence="2 6">Belongs to the OST5 family.</text>
</comment>
<evidence type="ECO:0000256" key="3">
    <source>
        <dbReference type="ARBA" id="ARBA00022692"/>
    </source>
</evidence>
<name>A0A0M3IXI9_ASCLU</name>
<sequence>MVVDIAKMERYVGPINPSLYPQLTVLLLGIGLFFMAWFFVYEVYSSLFSKITEVCDLAKGWKSRR</sequence>
<evidence type="ECO:0000256" key="5">
    <source>
        <dbReference type="ARBA" id="ARBA00023136"/>
    </source>
</evidence>
<organism evidence="7 8">
    <name type="scientific">Ascaris lumbricoides</name>
    <name type="common">Giant roundworm</name>
    <dbReference type="NCBI Taxonomy" id="6252"/>
    <lineage>
        <taxon>Eukaryota</taxon>
        <taxon>Metazoa</taxon>
        <taxon>Ecdysozoa</taxon>
        <taxon>Nematoda</taxon>
        <taxon>Chromadorea</taxon>
        <taxon>Rhabditida</taxon>
        <taxon>Spirurina</taxon>
        <taxon>Ascaridomorpha</taxon>
        <taxon>Ascaridoidea</taxon>
        <taxon>Ascarididae</taxon>
        <taxon>Ascaris</taxon>
    </lineage>
</organism>
<evidence type="ECO:0000256" key="4">
    <source>
        <dbReference type="ARBA" id="ARBA00022989"/>
    </source>
</evidence>
<dbReference type="GO" id="GO:0006487">
    <property type="term" value="P:protein N-linked glycosylation"/>
    <property type="evidence" value="ECO:0007669"/>
    <property type="project" value="UniProtKB-UniRule"/>
</dbReference>
<comment type="caution">
    <text evidence="6">Lacks conserved residue(s) required for the propagation of feature annotation.</text>
</comment>
<protein>
    <recommendedName>
        <fullName evidence="6">Dolichyl-diphosphooligosaccharide-protein glycosyltransferase subunit TMEM258</fullName>
    </recommendedName>
    <alternativeName>
        <fullName evidence="6">Transmembrane protein 258</fullName>
    </alternativeName>
</protein>
<dbReference type="Pfam" id="PF05251">
    <property type="entry name" value="Ost5"/>
    <property type="match status" value="1"/>
</dbReference>
<evidence type="ECO:0000313" key="7">
    <source>
        <dbReference type="Proteomes" id="UP000036681"/>
    </source>
</evidence>
<accession>A0A0M3IXI9</accession>
<evidence type="ECO:0000256" key="1">
    <source>
        <dbReference type="ARBA" id="ARBA00004141"/>
    </source>
</evidence>
<keyword evidence="3 6" id="KW-0812">Transmembrane</keyword>
<comment type="subunit">
    <text evidence="6">Component of the oligosaccharyltransferase (OST) complex.</text>
</comment>
<keyword evidence="5 6" id="KW-0472">Membrane</keyword>
<dbReference type="PANTHER" id="PTHR13636">
    <property type="entry name" value="TRANSMEMBRANE PROTEIN 258"/>
    <property type="match status" value="1"/>
</dbReference>
<dbReference type="Proteomes" id="UP000036681">
    <property type="component" value="Unplaced"/>
</dbReference>
<evidence type="ECO:0000256" key="2">
    <source>
        <dbReference type="ARBA" id="ARBA00009825"/>
    </source>
</evidence>
<proteinExistence type="inferred from homology"/>
<dbReference type="GO" id="GO:0008250">
    <property type="term" value="C:oligosaccharyltransferase complex"/>
    <property type="evidence" value="ECO:0007669"/>
    <property type="project" value="UniProtKB-UniRule"/>
</dbReference>
<keyword evidence="4 6" id="KW-1133">Transmembrane helix</keyword>
<evidence type="ECO:0000256" key="6">
    <source>
        <dbReference type="RuleBase" id="RU367008"/>
    </source>
</evidence>